<dbReference type="Proteomes" id="UP001179952">
    <property type="component" value="Unassembled WGS sequence"/>
</dbReference>
<dbReference type="Gene3D" id="3.90.245.10">
    <property type="entry name" value="Ribonucleoside hydrolase-like"/>
    <property type="match status" value="1"/>
</dbReference>
<dbReference type="GO" id="GO:0016799">
    <property type="term" value="F:hydrolase activity, hydrolyzing N-glycosyl compounds"/>
    <property type="evidence" value="ECO:0007669"/>
    <property type="project" value="InterPro"/>
</dbReference>
<keyword evidence="2" id="KW-1185">Reference proteome</keyword>
<dbReference type="SUPFAM" id="SSF53590">
    <property type="entry name" value="Nucleoside hydrolase"/>
    <property type="match status" value="1"/>
</dbReference>
<evidence type="ECO:0000313" key="1">
    <source>
        <dbReference type="EMBL" id="KAK1278967.1"/>
    </source>
</evidence>
<dbReference type="EMBL" id="JAUJYN010000002">
    <property type="protein sequence ID" value="KAK1278967.1"/>
    <property type="molecule type" value="Genomic_DNA"/>
</dbReference>
<gene>
    <name evidence="1" type="ORF">QJS04_geneDACA007320</name>
</gene>
<proteinExistence type="predicted"/>
<dbReference type="AlphaFoldDB" id="A0AAV9BR32"/>
<comment type="caution">
    <text evidence="1">The sequence shown here is derived from an EMBL/GenBank/DDBJ whole genome shotgun (WGS) entry which is preliminary data.</text>
</comment>
<organism evidence="1 2">
    <name type="scientific">Acorus gramineus</name>
    <name type="common">Dwarf sweet flag</name>
    <dbReference type="NCBI Taxonomy" id="55184"/>
    <lineage>
        <taxon>Eukaryota</taxon>
        <taxon>Viridiplantae</taxon>
        <taxon>Streptophyta</taxon>
        <taxon>Embryophyta</taxon>
        <taxon>Tracheophyta</taxon>
        <taxon>Spermatophyta</taxon>
        <taxon>Magnoliopsida</taxon>
        <taxon>Liliopsida</taxon>
        <taxon>Acoraceae</taxon>
        <taxon>Acorus</taxon>
    </lineage>
</organism>
<evidence type="ECO:0000313" key="2">
    <source>
        <dbReference type="Proteomes" id="UP001179952"/>
    </source>
</evidence>
<reference evidence="1" key="1">
    <citation type="journal article" date="2023" name="Nat. Commun.">
        <title>Diploid and tetraploid genomes of Acorus and the evolution of monocots.</title>
        <authorList>
            <person name="Ma L."/>
            <person name="Liu K.W."/>
            <person name="Li Z."/>
            <person name="Hsiao Y.Y."/>
            <person name="Qi Y."/>
            <person name="Fu T."/>
            <person name="Tang G.D."/>
            <person name="Zhang D."/>
            <person name="Sun W.H."/>
            <person name="Liu D.K."/>
            <person name="Li Y."/>
            <person name="Chen G.Z."/>
            <person name="Liu X.D."/>
            <person name="Liao X.Y."/>
            <person name="Jiang Y.T."/>
            <person name="Yu X."/>
            <person name="Hao Y."/>
            <person name="Huang J."/>
            <person name="Zhao X.W."/>
            <person name="Ke S."/>
            <person name="Chen Y.Y."/>
            <person name="Wu W.L."/>
            <person name="Hsu J.L."/>
            <person name="Lin Y.F."/>
            <person name="Huang M.D."/>
            <person name="Li C.Y."/>
            <person name="Huang L."/>
            <person name="Wang Z.W."/>
            <person name="Zhao X."/>
            <person name="Zhong W.Y."/>
            <person name="Peng D.H."/>
            <person name="Ahmad S."/>
            <person name="Lan S."/>
            <person name="Zhang J.S."/>
            <person name="Tsai W.C."/>
            <person name="Van de Peer Y."/>
            <person name="Liu Z.J."/>
        </authorList>
    </citation>
    <scope>NUCLEOTIDE SEQUENCE</scope>
    <source>
        <strain evidence="1">SCP</strain>
    </source>
</reference>
<dbReference type="PANTHER" id="PTHR46692:SF1">
    <property type="entry name" value="NUCLEOSIDE HYDROLASE 3-RELATED"/>
    <property type="match status" value="1"/>
</dbReference>
<dbReference type="InterPro" id="IPR036452">
    <property type="entry name" value="Ribo_hydro-like"/>
</dbReference>
<accession>A0AAV9BR32</accession>
<dbReference type="PANTHER" id="PTHR46692">
    <property type="entry name" value="INOSINE-URIDINE PREFERRING NUCLEOSIDE HYDROLASE FAMILY PROTEIN"/>
    <property type="match status" value="1"/>
</dbReference>
<name>A0AAV9BR32_ACOGR</name>
<sequence length="163" mass="18488">MFLDPLAAKTVIESGLDITFVPLDVQQRVSSFPMVIQKLQLRIKTPEAVFAHRLLSRLHHLQQLHHRYHHMDMFLGEILGAIILANHPLIRPVLQETPINVSATGDVSVDGQVYIDTKHGRLVNILKSLDSEAYYGHFTDMLGDRVQSAVIGSFEEQKKIWSK</sequence>
<reference evidence="1" key="2">
    <citation type="submission" date="2023-06" db="EMBL/GenBank/DDBJ databases">
        <authorList>
            <person name="Ma L."/>
            <person name="Liu K.-W."/>
            <person name="Li Z."/>
            <person name="Hsiao Y.-Y."/>
            <person name="Qi Y."/>
            <person name="Fu T."/>
            <person name="Tang G."/>
            <person name="Zhang D."/>
            <person name="Sun W.-H."/>
            <person name="Liu D.-K."/>
            <person name="Li Y."/>
            <person name="Chen G.-Z."/>
            <person name="Liu X.-D."/>
            <person name="Liao X.-Y."/>
            <person name="Jiang Y.-T."/>
            <person name="Yu X."/>
            <person name="Hao Y."/>
            <person name="Huang J."/>
            <person name="Zhao X.-W."/>
            <person name="Ke S."/>
            <person name="Chen Y.-Y."/>
            <person name="Wu W.-L."/>
            <person name="Hsu J.-L."/>
            <person name="Lin Y.-F."/>
            <person name="Huang M.-D."/>
            <person name="Li C.-Y."/>
            <person name="Huang L."/>
            <person name="Wang Z.-W."/>
            <person name="Zhao X."/>
            <person name="Zhong W.-Y."/>
            <person name="Peng D.-H."/>
            <person name="Ahmad S."/>
            <person name="Lan S."/>
            <person name="Zhang J.-S."/>
            <person name="Tsai W.-C."/>
            <person name="Van De Peer Y."/>
            <person name="Liu Z.-J."/>
        </authorList>
    </citation>
    <scope>NUCLEOTIDE SEQUENCE</scope>
    <source>
        <strain evidence="1">SCP</strain>
        <tissue evidence="1">Leaves</tissue>
    </source>
</reference>
<protein>
    <submittedName>
        <fullName evidence="1">Uncharacterized protein</fullName>
    </submittedName>
</protein>